<accession>A0A388TAZ9</accession>
<sequence>MQTKQIQLPSERIQRPPDKGLKSFLSGLFSGVGLTLGALSIKKCAAKQNAPDAAATDTLADTAAQTTAASPQEPEQPGAAAGGMEQSADGQEIITQFQNDLEKIIEDNQSSNSQSSAQSLQEALDALLNEDALNAEQRQALDILKNIVLAYIHAITEANKKKTPAEHNAELDKGKDNITRAAADTEYISTAEQLKNLLDKWKQALPLPPKPLTPAERRALKLAEFKANVESYKLRLKTLLRYSSTYNLTDEDEANITQRLNNLEYDNERDFKNLTDTAAIQAYENDLNNFIDGLRGKDIDPLPK</sequence>
<protein>
    <submittedName>
        <fullName evidence="2">Uncharacterized protein</fullName>
    </submittedName>
</protein>
<evidence type="ECO:0000313" key="2">
    <source>
        <dbReference type="EMBL" id="GBR73501.1"/>
    </source>
</evidence>
<gene>
    <name evidence="2" type="ORF">NO1_0874</name>
</gene>
<organism evidence="2 3">
    <name type="scientific">Termititenax aidoneus</name>
    <dbReference type="NCBI Taxonomy" id="2218524"/>
    <lineage>
        <taxon>Bacteria</taxon>
        <taxon>Bacillati</taxon>
        <taxon>Candidatus Margulisiibacteriota</taxon>
        <taxon>Candidatus Termititenacia</taxon>
        <taxon>Candidatus Termititenacales</taxon>
        <taxon>Candidatus Termititenacaceae</taxon>
        <taxon>Candidatus Termititenax</taxon>
    </lineage>
</organism>
<comment type="caution">
    <text evidence="2">The sequence shown here is derived from an EMBL/GenBank/DDBJ whole genome shotgun (WGS) entry which is preliminary data.</text>
</comment>
<feature type="compositionally biased region" description="Low complexity" evidence="1">
    <location>
        <begin position="50"/>
        <end position="69"/>
    </location>
</feature>
<dbReference type="AlphaFoldDB" id="A0A388TAZ9"/>
<feature type="region of interest" description="Disordered" evidence="1">
    <location>
        <begin position="50"/>
        <end position="86"/>
    </location>
</feature>
<evidence type="ECO:0000256" key="1">
    <source>
        <dbReference type="SAM" id="MobiDB-lite"/>
    </source>
</evidence>
<reference evidence="2 3" key="1">
    <citation type="journal article" date="2019" name="ISME J.">
        <title>Genome analyses of uncultured TG2/ZB3 bacteria in 'Margulisbacteria' specifically attached to ectosymbiotic spirochetes of protists in the termite gut.</title>
        <authorList>
            <person name="Utami Y.D."/>
            <person name="Kuwahara H."/>
            <person name="Igai K."/>
            <person name="Murakami T."/>
            <person name="Sugaya K."/>
            <person name="Morikawa T."/>
            <person name="Nagura Y."/>
            <person name="Yuki M."/>
            <person name="Deevong P."/>
            <person name="Inoue T."/>
            <person name="Kihara K."/>
            <person name="Lo N."/>
            <person name="Yamada A."/>
            <person name="Ohkuma M."/>
            <person name="Hongoh Y."/>
        </authorList>
    </citation>
    <scope>NUCLEOTIDE SEQUENCE [LARGE SCALE GENOMIC DNA]</scope>
    <source>
        <strain evidence="2">NkOx7-01</strain>
    </source>
</reference>
<proteinExistence type="predicted"/>
<dbReference type="Proteomes" id="UP000269352">
    <property type="component" value="Unassembled WGS sequence"/>
</dbReference>
<evidence type="ECO:0000313" key="3">
    <source>
        <dbReference type="Proteomes" id="UP000269352"/>
    </source>
</evidence>
<name>A0A388TAZ9_TERA1</name>
<keyword evidence="3" id="KW-1185">Reference proteome</keyword>
<dbReference type="EMBL" id="BGZN01000012">
    <property type="protein sequence ID" value="GBR73501.1"/>
    <property type="molecule type" value="Genomic_DNA"/>
</dbReference>